<evidence type="ECO:0000313" key="7">
    <source>
        <dbReference type="EMBL" id="KAG8237105.1"/>
    </source>
</evidence>
<organism evidence="7 8">
    <name type="scientific">Ladona fulva</name>
    <name type="common">Scarce chaser dragonfly</name>
    <name type="synonym">Libellula fulva</name>
    <dbReference type="NCBI Taxonomy" id="123851"/>
    <lineage>
        <taxon>Eukaryota</taxon>
        <taxon>Metazoa</taxon>
        <taxon>Ecdysozoa</taxon>
        <taxon>Arthropoda</taxon>
        <taxon>Hexapoda</taxon>
        <taxon>Insecta</taxon>
        <taxon>Pterygota</taxon>
        <taxon>Palaeoptera</taxon>
        <taxon>Odonata</taxon>
        <taxon>Epiprocta</taxon>
        <taxon>Anisoptera</taxon>
        <taxon>Libelluloidea</taxon>
        <taxon>Libellulidae</taxon>
        <taxon>Ladona</taxon>
    </lineage>
</organism>
<protein>
    <recommendedName>
        <fullName evidence="6">Carboxylesterase type B domain-containing protein</fullName>
    </recommendedName>
</protein>
<dbReference type="SUPFAM" id="SSF53474">
    <property type="entry name" value="alpha/beta-Hydrolases"/>
    <property type="match status" value="1"/>
</dbReference>
<keyword evidence="3" id="KW-0378">Hydrolase</keyword>
<name>A0A8K0KNY2_LADFU</name>
<dbReference type="GO" id="GO:0006581">
    <property type="term" value="P:acetylcholine catabolic process"/>
    <property type="evidence" value="ECO:0007669"/>
    <property type="project" value="TreeGrafter"/>
</dbReference>
<dbReference type="OrthoDB" id="408631at2759"/>
<comment type="similarity">
    <text evidence="1">Belongs to the type-B carboxylesterase/lipase family.</text>
</comment>
<evidence type="ECO:0000259" key="6">
    <source>
        <dbReference type="Pfam" id="PF00135"/>
    </source>
</evidence>
<keyword evidence="8" id="KW-1185">Reference proteome</keyword>
<dbReference type="Pfam" id="PF00135">
    <property type="entry name" value="COesterase"/>
    <property type="match status" value="1"/>
</dbReference>
<dbReference type="Gene3D" id="3.40.50.1820">
    <property type="entry name" value="alpha/beta hydrolase"/>
    <property type="match status" value="1"/>
</dbReference>
<feature type="compositionally biased region" description="Basic and acidic residues" evidence="5">
    <location>
        <begin position="69"/>
        <end position="79"/>
    </location>
</feature>
<dbReference type="EMBL" id="KZ309125">
    <property type="protein sequence ID" value="KAG8237105.1"/>
    <property type="molecule type" value="Genomic_DNA"/>
</dbReference>
<dbReference type="AlphaFoldDB" id="A0A8K0KNY2"/>
<keyword evidence="2" id="KW-0719">Serine esterase</keyword>
<evidence type="ECO:0000313" key="8">
    <source>
        <dbReference type="Proteomes" id="UP000792457"/>
    </source>
</evidence>
<dbReference type="PANTHER" id="PTHR43918">
    <property type="entry name" value="ACETYLCHOLINESTERASE"/>
    <property type="match status" value="1"/>
</dbReference>
<evidence type="ECO:0000256" key="5">
    <source>
        <dbReference type="SAM" id="MobiDB-lite"/>
    </source>
</evidence>
<dbReference type="InterPro" id="IPR050654">
    <property type="entry name" value="AChE-related_enzymes"/>
</dbReference>
<dbReference type="GO" id="GO:0019695">
    <property type="term" value="P:choline metabolic process"/>
    <property type="evidence" value="ECO:0007669"/>
    <property type="project" value="TreeGrafter"/>
</dbReference>
<gene>
    <name evidence="7" type="ORF">J437_LFUL008157</name>
</gene>
<evidence type="ECO:0000256" key="4">
    <source>
        <dbReference type="ARBA" id="ARBA00023180"/>
    </source>
</evidence>
<evidence type="ECO:0000256" key="2">
    <source>
        <dbReference type="ARBA" id="ARBA00022487"/>
    </source>
</evidence>
<proteinExistence type="inferred from homology"/>
<dbReference type="GO" id="GO:0003990">
    <property type="term" value="F:acetylcholinesterase activity"/>
    <property type="evidence" value="ECO:0007669"/>
    <property type="project" value="TreeGrafter"/>
</dbReference>
<evidence type="ECO:0000256" key="3">
    <source>
        <dbReference type="ARBA" id="ARBA00022801"/>
    </source>
</evidence>
<dbReference type="InterPro" id="IPR002018">
    <property type="entry name" value="CarbesteraseB"/>
</dbReference>
<reference evidence="7" key="1">
    <citation type="submission" date="2013-04" db="EMBL/GenBank/DDBJ databases">
        <authorList>
            <person name="Qu J."/>
            <person name="Murali S.C."/>
            <person name="Bandaranaike D."/>
            <person name="Bellair M."/>
            <person name="Blankenburg K."/>
            <person name="Chao H."/>
            <person name="Dinh H."/>
            <person name="Doddapaneni H."/>
            <person name="Downs B."/>
            <person name="Dugan-Rocha S."/>
            <person name="Elkadiri S."/>
            <person name="Gnanaolivu R.D."/>
            <person name="Hernandez B."/>
            <person name="Javaid M."/>
            <person name="Jayaseelan J.C."/>
            <person name="Lee S."/>
            <person name="Li M."/>
            <person name="Ming W."/>
            <person name="Munidasa M."/>
            <person name="Muniz J."/>
            <person name="Nguyen L."/>
            <person name="Ongeri F."/>
            <person name="Osuji N."/>
            <person name="Pu L.-L."/>
            <person name="Puazo M."/>
            <person name="Qu C."/>
            <person name="Quiroz J."/>
            <person name="Raj R."/>
            <person name="Weissenberger G."/>
            <person name="Xin Y."/>
            <person name="Zou X."/>
            <person name="Han Y."/>
            <person name="Richards S."/>
            <person name="Worley K."/>
            <person name="Muzny D."/>
            <person name="Gibbs R."/>
        </authorList>
    </citation>
    <scope>NUCLEOTIDE SEQUENCE</scope>
    <source>
        <strain evidence="7">Sampled in the wild</strain>
    </source>
</reference>
<keyword evidence="4" id="KW-0325">Glycoprotein</keyword>
<dbReference type="Proteomes" id="UP000792457">
    <property type="component" value="Unassembled WGS sequence"/>
</dbReference>
<dbReference type="PROSITE" id="PS00941">
    <property type="entry name" value="CARBOXYLESTERASE_B_2"/>
    <property type="match status" value="1"/>
</dbReference>
<accession>A0A8K0KNY2</accession>
<dbReference type="GO" id="GO:0005615">
    <property type="term" value="C:extracellular space"/>
    <property type="evidence" value="ECO:0007669"/>
    <property type="project" value="TreeGrafter"/>
</dbReference>
<dbReference type="GO" id="GO:0005886">
    <property type="term" value="C:plasma membrane"/>
    <property type="evidence" value="ECO:0007669"/>
    <property type="project" value="TreeGrafter"/>
</dbReference>
<dbReference type="InterPro" id="IPR029058">
    <property type="entry name" value="AB_hydrolase_fold"/>
</dbReference>
<comment type="caution">
    <text evidence="7">The sequence shown here is derived from an EMBL/GenBank/DDBJ whole genome shotgun (WGS) entry which is preliminary data.</text>
</comment>
<feature type="domain" description="Carboxylesterase type B" evidence="6">
    <location>
        <begin position="82"/>
        <end position="182"/>
    </location>
</feature>
<dbReference type="InterPro" id="IPR019819">
    <property type="entry name" value="Carboxylesterase_B_CS"/>
</dbReference>
<reference evidence="7" key="2">
    <citation type="submission" date="2017-10" db="EMBL/GenBank/DDBJ databases">
        <title>Ladona fulva Genome sequencing and assembly.</title>
        <authorList>
            <person name="Murali S."/>
            <person name="Richards S."/>
            <person name="Bandaranaike D."/>
            <person name="Bellair M."/>
            <person name="Blankenburg K."/>
            <person name="Chao H."/>
            <person name="Dinh H."/>
            <person name="Doddapaneni H."/>
            <person name="Dugan-Rocha S."/>
            <person name="Elkadiri S."/>
            <person name="Gnanaolivu R."/>
            <person name="Hernandez B."/>
            <person name="Skinner E."/>
            <person name="Javaid M."/>
            <person name="Lee S."/>
            <person name="Li M."/>
            <person name="Ming W."/>
            <person name="Munidasa M."/>
            <person name="Muniz J."/>
            <person name="Nguyen L."/>
            <person name="Hughes D."/>
            <person name="Osuji N."/>
            <person name="Pu L.-L."/>
            <person name="Puazo M."/>
            <person name="Qu C."/>
            <person name="Quiroz J."/>
            <person name="Raj R."/>
            <person name="Weissenberger G."/>
            <person name="Xin Y."/>
            <person name="Zou X."/>
            <person name="Han Y."/>
            <person name="Worley K."/>
            <person name="Muzny D."/>
            <person name="Gibbs R."/>
        </authorList>
    </citation>
    <scope>NUCLEOTIDE SEQUENCE</scope>
    <source>
        <strain evidence="7">Sampled in the wild</strain>
    </source>
</reference>
<sequence>MRSAATATTTAATRRCVGGGVSRACMARWLALTVLVVSSMVLPASSLWSGDPTEIGTVPRRSELSASEGRTEGKRPSRPLDKMVVQTAQGLVRGYSKTVLGREVHVFTGIPFAMPPIGERRFRRPEPIEPWDGVLDATKLPNSCYQERYEYFPGFEGEEMWNPNTNISEDCLYLNIWVPARFRKGDGKER</sequence>
<feature type="region of interest" description="Disordered" evidence="5">
    <location>
        <begin position="52"/>
        <end position="79"/>
    </location>
</feature>
<dbReference type="PANTHER" id="PTHR43918:SF13">
    <property type="entry name" value="ACETYLCHOLINESTERASE"/>
    <property type="match status" value="1"/>
</dbReference>
<evidence type="ECO:0000256" key="1">
    <source>
        <dbReference type="ARBA" id="ARBA00005964"/>
    </source>
</evidence>